<protein>
    <submittedName>
        <fullName evidence="1">Uncharacterized protein</fullName>
    </submittedName>
</protein>
<accession>A0A0A9GD69</accession>
<reference evidence="1" key="1">
    <citation type="submission" date="2014-09" db="EMBL/GenBank/DDBJ databases">
        <authorList>
            <person name="Magalhaes I.L.F."/>
            <person name="Oliveira U."/>
            <person name="Santos F.R."/>
            <person name="Vidigal T.H.D.A."/>
            <person name="Brescovit A.D."/>
            <person name="Santos A.J."/>
        </authorList>
    </citation>
    <scope>NUCLEOTIDE SEQUENCE</scope>
    <source>
        <tissue evidence="1">Shoot tissue taken approximately 20 cm above the soil surface</tissue>
    </source>
</reference>
<dbReference type="AlphaFoldDB" id="A0A0A9GD69"/>
<sequence>MFASTVSPSRIWTLFWDSSSTPTVPSSSPSSCMLPEWAAFSDIVVLFLFNITLNGFGPSNGTTGSEESLLATTEITRADEPRLLMAFSPELPTTFFAFNSARLFGPAKFSDPASSPLPAFATELFALPGISSFDLAFSLS</sequence>
<dbReference type="EMBL" id="GBRH01177400">
    <property type="protein sequence ID" value="JAE20496.1"/>
    <property type="molecule type" value="Transcribed_RNA"/>
</dbReference>
<evidence type="ECO:0000313" key="1">
    <source>
        <dbReference type="EMBL" id="JAE20496.1"/>
    </source>
</evidence>
<name>A0A0A9GD69_ARUDO</name>
<proteinExistence type="predicted"/>
<reference evidence="1" key="2">
    <citation type="journal article" date="2015" name="Data Brief">
        <title>Shoot transcriptome of the giant reed, Arundo donax.</title>
        <authorList>
            <person name="Barrero R.A."/>
            <person name="Guerrero F.D."/>
            <person name="Moolhuijzen P."/>
            <person name="Goolsby J.A."/>
            <person name="Tidwell J."/>
            <person name="Bellgard S.E."/>
            <person name="Bellgard M.I."/>
        </authorList>
    </citation>
    <scope>NUCLEOTIDE SEQUENCE</scope>
    <source>
        <tissue evidence="1">Shoot tissue taken approximately 20 cm above the soil surface</tissue>
    </source>
</reference>
<organism evidence="1">
    <name type="scientific">Arundo donax</name>
    <name type="common">Giant reed</name>
    <name type="synonym">Donax arundinaceus</name>
    <dbReference type="NCBI Taxonomy" id="35708"/>
    <lineage>
        <taxon>Eukaryota</taxon>
        <taxon>Viridiplantae</taxon>
        <taxon>Streptophyta</taxon>
        <taxon>Embryophyta</taxon>
        <taxon>Tracheophyta</taxon>
        <taxon>Spermatophyta</taxon>
        <taxon>Magnoliopsida</taxon>
        <taxon>Liliopsida</taxon>
        <taxon>Poales</taxon>
        <taxon>Poaceae</taxon>
        <taxon>PACMAD clade</taxon>
        <taxon>Arundinoideae</taxon>
        <taxon>Arundineae</taxon>
        <taxon>Arundo</taxon>
    </lineage>
</organism>